<feature type="transmembrane region" description="Helical" evidence="1">
    <location>
        <begin position="27"/>
        <end position="54"/>
    </location>
</feature>
<gene>
    <name evidence="3" type="ORF">FB474_0249</name>
</gene>
<dbReference type="AlphaFoldDB" id="A0A542ZF52"/>
<dbReference type="InterPro" id="IPR025241">
    <property type="entry name" value="DUF4190"/>
</dbReference>
<dbReference type="Proteomes" id="UP000319514">
    <property type="component" value="Unassembled WGS sequence"/>
</dbReference>
<keyword evidence="1" id="KW-0812">Transmembrane</keyword>
<evidence type="ECO:0000256" key="1">
    <source>
        <dbReference type="SAM" id="Phobius"/>
    </source>
</evidence>
<keyword evidence="4" id="KW-1185">Reference proteome</keyword>
<protein>
    <submittedName>
        <fullName evidence="3">Uncharacterized protein DUF4190</fullName>
    </submittedName>
</protein>
<feature type="domain" description="DUF4190" evidence="2">
    <location>
        <begin position="27"/>
        <end position="84"/>
    </location>
</feature>
<dbReference type="Pfam" id="PF13828">
    <property type="entry name" value="DUF4190"/>
    <property type="match status" value="1"/>
</dbReference>
<comment type="caution">
    <text evidence="3">The sequence shown here is derived from an EMBL/GenBank/DDBJ whole genome shotgun (WGS) entry which is preliminary data.</text>
</comment>
<keyword evidence="1" id="KW-0472">Membrane</keyword>
<evidence type="ECO:0000313" key="3">
    <source>
        <dbReference type="EMBL" id="TQL58909.1"/>
    </source>
</evidence>
<reference evidence="3 4" key="1">
    <citation type="submission" date="2019-06" db="EMBL/GenBank/DDBJ databases">
        <title>Sequencing the genomes of 1000 actinobacteria strains.</title>
        <authorList>
            <person name="Klenk H.-P."/>
        </authorList>
    </citation>
    <scope>NUCLEOTIDE SEQUENCE [LARGE SCALE GENOMIC DNA]</scope>
    <source>
        <strain evidence="3 4">DSM 18082</strain>
    </source>
</reference>
<organism evidence="3 4">
    <name type="scientific">Oryzihumus leptocrescens</name>
    <dbReference type="NCBI Taxonomy" id="297536"/>
    <lineage>
        <taxon>Bacteria</taxon>
        <taxon>Bacillati</taxon>
        <taxon>Actinomycetota</taxon>
        <taxon>Actinomycetes</taxon>
        <taxon>Micrococcales</taxon>
        <taxon>Intrasporangiaceae</taxon>
        <taxon>Oryzihumus</taxon>
    </lineage>
</organism>
<evidence type="ECO:0000259" key="2">
    <source>
        <dbReference type="Pfam" id="PF13828"/>
    </source>
</evidence>
<dbReference type="EMBL" id="VFOQ01000001">
    <property type="protein sequence ID" value="TQL58909.1"/>
    <property type="molecule type" value="Genomic_DNA"/>
</dbReference>
<accession>A0A542ZF52</accession>
<keyword evidence="1" id="KW-1133">Transmembrane helix</keyword>
<evidence type="ECO:0000313" key="4">
    <source>
        <dbReference type="Proteomes" id="UP000319514"/>
    </source>
</evidence>
<feature type="transmembrane region" description="Helical" evidence="1">
    <location>
        <begin position="66"/>
        <end position="90"/>
    </location>
</feature>
<sequence length="109" mass="11253">MIAAMSELHATTPAAPFQAAKPFSGQAITAFILSLLWLGGIGSIVGLFLSISAMRETRDGRRAGQGLAVAALILSVLGLLSLGLMIVFIASAGNDLSNQFNDVNSQLGH</sequence>
<proteinExistence type="predicted"/>
<name>A0A542ZF52_9MICO</name>